<dbReference type="Pfam" id="PF01094">
    <property type="entry name" value="ANF_receptor"/>
    <property type="match status" value="1"/>
</dbReference>
<sequence>SLLIFSLASRPSYRLDVLPGFISGFSFGSFDSDFSCFLGGIFEQMDGPVALVSSEELAFKFAVNNINRNRTLLPNTTLTYDIQRINIYDSFEASRKACDQLSLGVVAIFGPSHSSSSNAVQSICNALEVPHIQVRWKHHPMDNRDTFYANLYPDYSSLSYAILELVQFLKWKTATVVYDDSTGLIRLQELIMAPDLMAINLEPYRFCGVNMTGFRILNVDNPQVASIVEKWSLERQIPPKPDSGILEGIMTVCLHFLPEYHRHLSEHSSSFLWTCSI</sequence>
<evidence type="ECO:0000256" key="1">
    <source>
        <dbReference type="ARBA" id="ARBA00004370"/>
    </source>
</evidence>
<dbReference type="InterPro" id="IPR028082">
    <property type="entry name" value="Peripla_BP_I"/>
</dbReference>
<dbReference type="InterPro" id="IPR001828">
    <property type="entry name" value="ANF_lig-bd_rcpt"/>
</dbReference>
<feature type="domain" description="Receptor ligand binding region" evidence="5">
    <location>
        <begin position="55"/>
        <end position="195"/>
    </location>
</feature>
<accession>A0A671S6B8</accession>
<evidence type="ECO:0000313" key="6">
    <source>
        <dbReference type="Ensembl" id="ENSSANP00000091611.1"/>
    </source>
</evidence>
<dbReference type="AlphaFoldDB" id="A0A671S6B8"/>
<name>A0A671S6B8_9TELE</name>
<keyword evidence="2" id="KW-0812">Transmembrane</keyword>
<proteinExistence type="predicted"/>
<evidence type="ECO:0000256" key="4">
    <source>
        <dbReference type="ARBA" id="ARBA00023136"/>
    </source>
</evidence>
<reference evidence="6" key="2">
    <citation type="submission" date="2025-09" db="UniProtKB">
        <authorList>
            <consortium name="Ensembl"/>
        </authorList>
    </citation>
    <scope>IDENTIFICATION</scope>
</reference>
<protein>
    <recommendedName>
        <fullName evidence="5">Receptor ligand binding region domain-containing protein</fullName>
    </recommendedName>
</protein>
<dbReference type="SUPFAM" id="SSF53822">
    <property type="entry name" value="Periplasmic binding protein-like I"/>
    <property type="match status" value="1"/>
</dbReference>
<dbReference type="Gene3D" id="3.40.50.2300">
    <property type="match status" value="4"/>
</dbReference>
<keyword evidence="4" id="KW-0472">Membrane</keyword>
<evidence type="ECO:0000259" key="5">
    <source>
        <dbReference type="Pfam" id="PF01094"/>
    </source>
</evidence>
<evidence type="ECO:0000313" key="7">
    <source>
        <dbReference type="Proteomes" id="UP000472260"/>
    </source>
</evidence>
<organism evidence="6 7">
    <name type="scientific">Sinocyclocheilus anshuiensis</name>
    <dbReference type="NCBI Taxonomy" id="1608454"/>
    <lineage>
        <taxon>Eukaryota</taxon>
        <taxon>Metazoa</taxon>
        <taxon>Chordata</taxon>
        <taxon>Craniata</taxon>
        <taxon>Vertebrata</taxon>
        <taxon>Euteleostomi</taxon>
        <taxon>Actinopterygii</taxon>
        <taxon>Neopterygii</taxon>
        <taxon>Teleostei</taxon>
        <taxon>Ostariophysi</taxon>
        <taxon>Cypriniformes</taxon>
        <taxon>Cyprinidae</taxon>
        <taxon>Cyprininae</taxon>
        <taxon>Sinocyclocheilus</taxon>
    </lineage>
</organism>
<dbReference type="GO" id="GO:0016020">
    <property type="term" value="C:membrane"/>
    <property type="evidence" value="ECO:0007669"/>
    <property type="project" value="UniProtKB-SubCell"/>
</dbReference>
<evidence type="ECO:0000256" key="3">
    <source>
        <dbReference type="ARBA" id="ARBA00022989"/>
    </source>
</evidence>
<dbReference type="Ensembl" id="ENSSANT00000097321.1">
    <property type="protein sequence ID" value="ENSSANP00000091611.1"/>
    <property type="gene ID" value="ENSSANG00000045234.1"/>
</dbReference>
<reference evidence="6" key="1">
    <citation type="submission" date="2025-08" db="UniProtKB">
        <authorList>
            <consortium name="Ensembl"/>
        </authorList>
    </citation>
    <scope>IDENTIFICATION</scope>
</reference>
<evidence type="ECO:0000256" key="2">
    <source>
        <dbReference type="ARBA" id="ARBA00022692"/>
    </source>
</evidence>
<keyword evidence="7" id="KW-1185">Reference proteome</keyword>
<dbReference type="Proteomes" id="UP000472260">
    <property type="component" value="Unassembled WGS sequence"/>
</dbReference>
<keyword evidence="3" id="KW-1133">Transmembrane helix</keyword>
<comment type="subcellular location">
    <subcellularLocation>
        <location evidence="1">Membrane</location>
    </subcellularLocation>
</comment>